<feature type="domain" description="2EXR" evidence="2">
    <location>
        <begin position="95"/>
        <end position="230"/>
    </location>
</feature>
<dbReference type="InterPro" id="IPR045518">
    <property type="entry name" value="2EXR"/>
</dbReference>
<dbReference type="PANTHER" id="PTHR35910">
    <property type="entry name" value="2EXR DOMAIN-CONTAINING PROTEIN"/>
    <property type="match status" value="1"/>
</dbReference>
<dbReference type="AlphaFoldDB" id="G2YRM4"/>
<name>G2YRM4_BOTF4</name>
<dbReference type="HOGENOM" id="CLU_548569_0_0_1"/>
<reference evidence="4" key="1">
    <citation type="journal article" date="2011" name="PLoS Genet.">
        <title>Genomic analysis of the necrotrophic fungal pathogens Sclerotinia sclerotiorum and Botrytis cinerea.</title>
        <authorList>
            <person name="Amselem J."/>
            <person name="Cuomo C.A."/>
            <person name="van Kan J.A."/>
            <person name="Viaud M."/>
            <person name="Benito E.P."/>
            <person name="Couloux A."/>
            <person name="Coutinho P.M."/>
            <person name="de Vries R.P."/>
            <person name="Dyer P.S."/>
            <person name="Fillinger S."/>
            <person name="Fournier E."/>
            <person name="Gout L."/>
            <person name="Hahn M."/>
            <person name="Kohn L."/>
            <person name="Lapalu N."/>
            <person name="Plummer K.M."/>
            <person name="Pradier J.M."/>
            <person name="Quevillon E."/>
            <person name="Sharon A."/>
            <person name="Simon A."/>
            <person name="ten Have A."/>
            <person name="Tudzynski B."/>
            <person name="Tudzynski P."/>
            <person name="Wincker P."/>
            <person name="Andrew M."/>
            <person name="Anthouard V."/>
            <person name="Beever R.E."/>
            <person name="Beffa R."/>
            <person name="Benoit I."/>
            <person name="Bouzid O."/>
            <person name="Brault B."/>
            <person name="Chen Z."/>
            <person name="Choquer M."/>
            <person name="Collemare J."/>
            <person name="Cotton P."/>
            <person name="Danchin E.G."/>
            <person name="Da Silva C."/>
            <person name="Gautier A."/>
            <person name="Giraud C."/>
            <person name="Giraud T."/>
            <person name="Gonzalez C."/>
            <person name="Grossetete S."/>
            <person name="Guldener U."/>
            <person name="Henrissat B."/>
            <person name="Howlett B.J."/>
            <person name="Kodira C."/>
            <person name="Kretschmer M."/>
            <person name="Lappartient A."/>
            <person name="Leroch M."/>
            <person name="Levis C."/>
            <person name="Mauceli E."/>
            <person name="Neuveglise C."/>
            <person name="Oeser B."/>
            <person name="Pearson M."/>
            <person name="Poulain J."/>
            <person name="Poussereau N."/>
            <person name="Quesneville H."/>
            <person name="Rascle C."/>
            <person name="Schumacher J."/>
            <person name="Segurens B."/>
            <person name="Sexton A."/>
            <person name="Silva E."/>
            <person name="Sirven C."/>
            <person name="Soanes D.M."/>
            <person name="Talbot N.J."/>
            <person name="Templeton M."/>
            <person name="Yandava C."/>
            <person name="Yarden O."/>
            <person name="Zeng Q."/>
            <person name="Rollins J.A."/>
            <person name="Lebrun M.H."/>
            <person name="Dickman M."/>
        </authorList>
    </citation>
    <scope>NUCLEOTIDE SEQUENCE [LARGE SCALE GENOMIC DNA]</scope>
    <source>
        <strain evidence="4">T4</strain>
    </source>
</reference>
<evidence type="ECO:0000313" key="4">
    <source>
        <dbReference type="Proteomes" id="UP000008177"/>
    </source>
</evidence>
<dbReference type="PANTHER" id="PTHR35910:SF1">
    <property type="entry name" value="2EXR DOMAIN-CONTAINING PROTEIN"/>
    <property type="match status" value="1"/>
</dbReference>
<sequence length="497" mass="56846">MEGATFSPERSQPNDQKSEGISINAITTAPDQLSPRESINGGEVAAFPDSEDWEIVGYLDKNQIEQINGLDPNSDPDTLKAHKEIEWPALYFKTFTCFSRLPLELRRKIWFHALPEPRLVNFELYPKPELVLHQIQHPEFINIAVRDYTLTTDDVKNKEMSLDIHPFFLTCHEFRDVFLENYESFDMHTQLPADGRCLYTPPMLPTYSTICHVRMENTPSQYYIDPKVDRLVFDSLEKSLEILSSIGITLNLSAFRNIAITQYSEQGNRSVVSESTWKAIEDNFPRLTSVNFCGNFAGAHVGRLPMRIPTLTRFHPLTQDTIGEVNRQTLYQDSHGLITPNAWIVNAHHMNVIARAAYKTKRSFLERSNTHGNYWKGVDFTISLWMEHTLHRAKDYIQLQPRRPIEGDQDNTYYTQAVGSLDIGSAYLKRSGGTSVIGCYADGTLFNSETAMKKDQLHGTHEGGKSKYLTWPWNCPSSDNGDSYDNSRFKNQVFRAL</sequence>
<dbReference type="Pfam" id="PF20150">
    <property type="entry name" value="2EXR"/>
    <property type="match status" value="1"/>
</dbReference>
<dbReference type="OrthoDB" id="3540592at2759"/>
<proteinExistence type="predicted"/>
<accession>G2YRM4</accession>
<evidence type="ECO:0000313" key="3">
    <source>
        <dbReference type="EMBL" id="CCD54272.1"/>
    </source>
</evidence>
<dbReference type="InParanoid" id="G2YRM4"/>
<evidence type="ECO:0000256" key="1">
    <source>
        <dbReference type="SAM" id="MobiDB-lite"/>
    </source>
</evidence>
<feature type="region of interest" description="Disordered" evidence="1">
    <location>
        <begin position="1"/>
        <end position="43"/>
    </location>
</feature>
<evidence type="ECO:0000259" key="2">
    <source>
        <dbReference type="Pfam" id="PF20150"/>
    </source>
</evidence>
<dbReference type="EMBL" id="FQ790350">
    <property type="protein sequence ID" value="CCD54272.1"/>
    <property type="molecule type" value="Genomic_DNA"/>
</dbReference>
<organism evidence="3 4">
    <name type="scientific">Botryotinia fuckeliana (strain T4)</name>
    <name type="common">Noble rot fungus</name>
    <name type="synonym">Botrytis cinerea</name>
    <dbReference type="NCBI Taxonomy" id="999810"/>
    <lineage>
        <taxon>Eukaryota</taxon>
        <taxon>Fungi</taxon>
        <taxon>Dikarya</taxon>
        <taxon>Ascomycota</taxon>
        <taxon>Pezizomycotina</taxon>
        <taxon>Leotiomycetes</taxon>
        <taxon>Helotiales</taxon>
        <taxon>Sclerotiniaceae</taxon>
        <taxon>Botrytis</taxon>
    </lineage>
</organism>
<gene>
    <name evidence="3" type="ORF">BofuT4_P129720.1</name>
</gene>
<protein>
    <recommendedName>
        <fullName evidence="2">2EXR domain-containing protein</fullName>
    </recommendedName>
</protein>
<dbReference type="Proteomes" id="UP000008177">
    <property type="component" value="Unplaced contigs"/>
</dbReference>
<feature type="compositionally biased region" description="Polar residues" evidence="1">
    <location>
        <begin position="8"/>
        <end position="37"/>
    </location>
</feature>